<proteinExistence type="predicted"/>
<organism evidence="3 4">
    <name type="scientific">Streptosporangium saharense</name>
    <dbReference type="NCBI Taxonomy" id="1706840"/>
    <lineage>
        <taxon>Bacteria</taxon>
        <taxon>Bacillati</taxon>
        <taxon>Actinomycetota</taxon>
        <taxon>Actinomycetes</taxon>
        <taxon>Streptosporangiales</taxon>
        <taxon>Streptosporangiaceae</taxon>
        <taxon>Streptosporangium</taxon>
    </lineage>
</organism>
<name>A0A7W7QMS4_9ACTN</name>
<dbReference type="InterPro" id="IPR036291">
    <property type="entry name" value="NAD(P)-bd_dom_sf"/>
</dbReference>
<dbReference type="Pfam" id="PF02254">
    <property type="entry name" value="TrkA_N"/>
    <property type="match status" value="1"/>
</dbReference>
<dbReference type="InterPro" id="IPR006037">
    <property type="entry name" value="RCK_C"/>
</dbReference>
<dbReference type="InterPro" id="IPR050721">
    <property type="entry name" value="Trk_Ktr_HKT_K-transport"/>
</dbReference>
<sequence>MIMGCGRVGSTLAHILEDSGHSVAIIDRDPQAFRRLRAGFRGRRVTGIGFDRDVLEEAGIGSASAYVAVSSGDNSNIISARVARETFGVDNVVARIYDPRRAEVYQRLGIPTVATVRWTADQILRRVLPEGAEPLWRDPTGSVVLAEVAYHPAWIGTRSKDLEEAAGTRVAFVNRMGETLLPKNDSVVQEGDILHVMAAENDMERINKVLSGPPEGSH</sequence>
<dbReference type="PANTHER" id="PTHR43833:SF8">
    <property type="entry name" value="TRK SYSTEM POTASSIUM UPTAKE PROTEIN TRKA"/>
    <property type="match status" value="1"/>
</dbReference>
<dbReference type="EMBL" id="JACHJP010000003">
    <property type="protein sequence ID" value="MBB4916446.1"/>
    <property type="molecule type" value="Genomic_DNA"/>
</dbReference>
<dbReference type="AlphaFoldDB" id="A0A7W7QMS4"/>
<evidence type="ECO:0000313" key="4">
    <source>
        <dbReference type="Proteomes" id="UP000552644"/>
    </source>
</evidence>
<accession>A0A7W7QMS4</accession>
<dbReference type="InterPro" id="IPR036721">
    <property type="entry name" value="RCK_C_sf"/>
</dbReference>
<gene>
    <name evidence="3" type="ORF">FHS44_003534</name>
</gene>
<evidence type="ECO:0000259" key="2">
    <source>
        <dbReference type="PROSITE" id="PS51202"/>
    </source>
</evidence>
<keyword evidence="4" id="KW-1185">Reference proteome</keyword>
<evidence type="ECO:0000313" key="3">
    <source>
        <dbReference type="EMBL" id="MBB4916446.1"/>
    </source>
</evidence>
<dbReference type="PANTHER" id="PTHR43833">
    <property type="entry name" value="POTASSIUM CHANNEL PROTEIN 2-RELATED-RELATED"/>
    <property type="match status" value="1"/>
</dbReference>
<dbReference type="PROSITE" id="PS51201">
    <property type="entry name" value="RCK_N"/>
    <property type="match status" value="1"/>
</dbReference>
<dbReference type="Gene3D" id="3.30.70.1450">
    <property type="entry name" value="Regulator of K+ conductance, C-terminal domain"/>
    <property type="match status" value="1"/>
</dbReference>
<feature type="domain" description="RCK N-terminal" evidence="1">
    <location>
        <begin position="1"/>
        <end position="115"/>
    </location>
</feature>
<dbReference type="PROSITE" id="PS51202">
    <property type="entry name" value="RCK_C"/>
    <property type="match status" value="1"/>
</dbReference>
<dbReference type="Gene3D" id="3.40.50.720">
    <property type="entry name" value="NAD(P)-binding Rossmann-like Domain"/>
    <property type="match status" value="1"/>
</dbReference>
<dbReference type="Proteomes" id="UP000552644">
    <property type="component" value="Unassembled WGS sequence"/>
</dbReference>
<evidence type="ECO:0000259" key="1">
    <source>
        <dbReference type="PROSITE" id="PS51201"/>
    </source>
</evidence>
<reference evidence="3 4" key="1">
    <citation type="submission" date="2020-08" db="EMBL/GenBank/DDBJ databases">
        <title>Genomic Encyclopedia of Type Strains, Phase III (KMG-III): the genomes of soil and plant-associated and newly described type strains.</title>
        <authorList>
            <person name="Whitman W."/>
        </authorList>
    </citation>
    <scope>NUCLEOTIDE SEQUENCE [LARGE SCALE GENOMIC DNA]</scope>
    <source>
        <strain evidence="3 4">CECT 8840</strain>
    </source>
</reference>
<dbReference type="GO" id="GO:0008324">
    <property type="term" value="F:monoatomic cation transmembrane transporter activity"/>
    <property type="evidence" value="ECO:0007669"/>
    <property type="project" value="InterPro"/>
</dbReference>
<protein>
    <submittedName>
        <fullName evidence="3">Trk system potassium uptake protein TrkA</fullName>
    </submittedName>
</protein>
<dbReference type="SUPFAM" id="SSF116726">
    <property type="entry name" value="TrkA C-terminal domain-like"/>
    <property type="match status" value="1"/>
</dbReference>
<feature type="domain" description="RCK C-terminal" evidence="2">
    <location>
        <begin position="130"/>
        <end position="212"/>
    </location>
</feature>
<dbReference type="InterPro" id="IPR003148">
    <property type="entry name" value="RCK_N"/>
</dbReference>
<dbReference type="GO" id="GO:0006813">
    <property type="term" value="P:potassium ion transport"/>
    <property type="evidence" value="ECO:0007669"/>
    <property type="project" value="InterPro"/>
</dbReference>
<dbReference type="SUPFAM" id="SSF51735">
    <property type="entry name" value="NAD(P)-binding Rossmann-fold domains"/>
    <property type="match status" value="1"/>
</dbReference>
<comment type="caution">
    <text evidence="3">The sequence shown here is derived from an EMBL/GenBank/DDBJ whole genome shotgun (WGS) entry which is preliminary data.</text>
</comment>